<dbReference type="PANTHER" id="PTHR38396:SF1">
    <property type="entry name" value="TRANSMEMBRANE PROTEIN"/>
    <property type="match status" value="1"/>
</dbReference>
<proteinExistence type="predicted"/>
<dbReference type="Proteomes" id="UP001642360">
    <property type="component" value="Unassembled WGS sequence"/>
</dbReference>
<evidence type="ECO:0000313" key="4">
    <source>
        <dbReference type="Proteomes" id="UP001642360"/>
    </source>
</evidence>
<dbReference type="EMBL" id="CAUOFW020007279">
    <property type="protein sequence ID" value="CAK9178505.1"/>
    <property type="molecule type" value="Genomic_DNA"/>
</dbReference>
<evidence type="ECO:0000313" key="3">
    <source>
        <dbReference type="EMBL" id="CAK9178505.1"/>
    </source>
</evidence>
<organism evidence="3 4">
    <name type="scientific">Ilex paraguariensis</name>
    <name type="common">yerba mate</name>
    <dbReference type="NCBI Taxonomy" id="185542"/>
    <lineage>
        <taxon>Eukaryota</taxon>
        <taxon>Viridiplantae</taxon>
        <taxon>Streptophyta</taxon>
        <taxon>Embryophyta</taxon>
        <taxon>Tracheophyta</taxon>
        <taxon>Spermatophyta</taxon>
        <taxon>Magnoliopsida</taxon>
        <taxon>eudicotyledons</taxon>
        <taxon>Gunneridae</taxon>
        <taxon>Pentapetalae</taxon>
        <taxon>asterids</taxon>
        <taxon>campanulids</taxon>
        <taxon>Aquifoliales</taxon>
        <taxon>Aquifoliaceae</taxon>
        <taxon>Ilex</taxon>
    </lineage>
</organism>
<evidence type="ECO:0000256" key="1">
    <source>
        <dbReference type="SAM" id="MobiDB-lite"/>
    </source>
</evidence>
<comment type="caution">
    <text evidence="3">The sequence shown here is derived from an EMBL/GenBank/DDBJ whole genome shotgun (WGS) entry which is preliminary data.</text>
</comment>
<feature type="chain" id="PRO_5044822971" evidence="2">
    <location>
        <begin position="30"/>
        <end position="94"/>
    </location>
</feature>
<reference evidence="3 4" key="1">
    <citation type="submission" date="2024-02" db="EMBL/GenBank/DDBJ databases">
        <authorList>
            <person name="Vignale AGUSTIN F."/>
            <person name="Sosa J E."/>
            <person name="Modenutti C."/>
        </authorList>
    </citation>
    <scope>NUCLEOTIDE SEQUENCE [LARGE SCALE GENOMIC DNA]</scope>
</reference>
<name>A0ABC8UAU7_9AQUA</name>
<protein>
    <submittedName>
        <fullName evidence="3">Uncharacterized protein</fullName>
    </submittedName>
</protein>
<dbReference type="AlphaFoldDB" id="A0ABC8UAU7"/>
<accession>A0ABC8UAU7</accession>
<feature type="compositionally biased region" description="Pro residues" evidence="1">
    <location>
        <begin position="67"/>
        <end position="84"/>
    </location>
</feature>
<sequence>MRGRAIVLILFFWAVLSIVTPTLIRLSAAAKPYSESNGDGGEGRMVRIEMKLLPRRALVATSQPQVAVPPPTPTPTPAPAPAPALQPDFGIRKL</sequence>
<keyword evidence="4" id="KW-1185">Reference proteome</keyword>
<evidence type="ECO:0000256" key="2">
    <source>
        <dbReference type="SAM" id="SignalP"/>
    </source>
</evidence>
<feature type="region of interest" description="Disordered" evidence="1">
    <location>
        <begin position="62"/>
        <end position="94"/>
    </location>
</feature>
<keyword evidence="2" id="KW-0732">Signal</keyword>
<gene>
    <name evidence="3" type="ORF">ILEXP_LOCUS48419</name>
</gene>
<dbReference type="PANTHER" id="PTHR38396">
    <property type="entry name" value="TRANSMEMBRANE PROTEIN"/>
    <property type="match status" value="1"/>
</dbReference>
<feature type="signal peptide" evidence="2">
    <location>
        <begin position="1"/>
        <end position="29"/>
    </location>
</feature>